<dbReference type="AlphaFoldDB" id="A0A7C3KCY8"/>
<keyword evidence="2" id="KW-0238">DNA-binding</keyword>
<comment type="caution">
    <text evidence="5">The sequence shown here is derived from an EMBL/GenBank/DDBJ whole genome shotgun (WGS) entry which is preliminary data.</text>
</comment>
<dbReference type="EMBL" id="DSRU01000077">
    <property type="protein sequence ID" value="HFM97390.1"/>
    <property type="molecule type" value="Genomic_DNA"/>
</dbReference>
<dbReference type="Gene3D" id="1.10.10.60">
    <property type="entry name" value="Homeodomain-like"/>
    <property type="match status" value="2"/>
</dbReference>
<dbReference type="PROSITE" id="PS01124">
    <property type="entry name" value="HTH_ARAC_FAMILY_2"/>
    <property type="match status" value="1"/>
</dbReference>
<name>A0A7C3KCY8_9CYAN</name>
<evidence type="ECO:0000256" key="1">
    <source>
        <dbReference type="ARBA" id="ARBA00023015"/>
    </source>
</evidence>
<dbReference type="SUPFAM" id="SSF46689">
    <property type="entry name" value="Homeodomain-like"/>
    <property type="match status" value="2"/>
</dbReference>
<dbReference type="Pfam" id="PF12833">
    <property type="entry name" value="HTH_18"/>
    <property type="match status" value="1"/>
</dbReference>
<sequence length="332" mass="36769">MVNVLPGDVCGHLWQISRQQAQQADPQDAGDRVAICPSILGKGYKRDIELRNGIDLTFHRYQLRDDLVMDRVPAEETGYLEWMFALSSTVRLPGGVQISQGQHLLAGLITPGGNVEGLGYTTTIEVDIHLEPEGLKTLVGDQIDVLPTELQRMLERDESTPFSPVRSITPAMQVALQQMLDCPYQGVIKQMYLESKSVEVLALWLDQVHADDALSQPSPTLAVVDIDRIHQAREILLNQLDHPPSLLTLARQVGLNDCTLKRGFKQVFGITVFGYLHQCRMEQARSLLLENQHSVTAIAQTVGYTNLSAFSSAFRKRYGVSPRAMQGGKVGA</sequence>
<proteinExistence type="predicted"/>
<protein>
    <submittedName>
        <fullName evidence="5">AraC family transcriptional regulator</fullName>
    </submittedName>
</protein>
<dbReference type="InterPro" id="IPR020449">
    <property type="entry name" value="Tscrpt_reg_AraC-type_HTH"/>
</dbReference>
<accession>A0A7C3KCY8</accession>
<keyword evidence="1" id="KW-0805">Transcription regulation</keyword>
<gene>
    <name evidence="5" type="ORF">ENR64_06410</name>
</gene>
<dbReference type="PANTHER" id="PTHR47893">
    <property type="entry name" value="REGULATORY PROTEIN PCHR"/>
    <property type="match status" value="1"/>
</dbReference>
<dbReference type="GO" id="GO:0043565">
    <property type="term" value="F:sequence-specific DNA binding"/>
    <property type="evidence" value="ECO:0007669"/>
    <property type="project" value="InterPro"/>
</dbReference>
<organism evidence="5">
    <name type="scientific">Oscillatoriales cyanobacterium SpSt-418</name>
    <dbReference type="NCBI Taxonomy" id="2282169"/>
    <lineage>
        <taxon>Bacteria</taxon>
        <taxon>Bacillati</taxon>
        <taxon>Cyanobacteriota</taxon>
        <taxon>Cyanophyceae</taxon>
        <taxon>Oscillatoriophycideae</taxon>
        <taxon>Oscillatoriales</taxon>
    </lineage>
</organism>
<dbReference type="InterPro" id="IPR053142">
    <property type="entry name" value="PchR_regulatory_protein"/>
</dbReference>
<evidence type="ECO:0000313" key="5">
    <source>
        <dbReference type="EMBL" id="HFM97390.1"/>
    </source>
</evidence>
<dbReference type="GO" id="GO:0003700">
    <property type="term" value="F:DNA-binding transcription factor activity"/>
    <property type="evidence" value="ECO:0007669"/>
    <property type="project" value="InterPro"/>
</dbReference>
<dbReference type="InterPro" id="IPR018062">
    <property type="entry name" value="HTH_AraC-typ_CS"/>
</dbReference>
<evidence type="ECO:0000256" key="3">
    <source>
        <dbReference type="ARBA" id="ARBA00023163"/>
    </source>
</evidence>
<dbReference type="PROSITE" id="PS00041">
    <property type="entry name" value="HTH_ARAC_FAMILY_1"/>
    <property type="match status" value="1"/>
</dbReference>
<dbReference type="InterPro" id="IPR009057">
    <property type="entry name" value="Homeodomain-like_sf"/>
</dbReference>
<evidence type="ECO:0000256" key="2">
    <source>
        <dbReference type="ARBA" id="ARBA00023125"/>
    </source>
</evidence>
<dbReference type="InterPro" id="IPR018060">
    <property type="entry name" value="HTH_AraC"/>
</dbReference>
<dbReference type="SMART" id="SM00342">
    <property type="entry name" value="HTH_ARAC"/>
    <property type="match status" value="1"/>
</dbReference>
<keyword evidence="3" id="KW-0804">Transcription</keyword>
<feature type="domain" description="HTH araC/xylS-type" evidence="4">
    <location>
        <begin position="230"/>
        <end position="328"/>
    </location>
</feature>
<evidence type="ECO:0000259" key="4">
    <source>
        <dbReference type="PROSITE" id="PS01124"/>
    </source>
</evidence>
<dbReference type="PRINTS" id="PR00032">
    <property type="entry name" value="HTHARAC"/>
</dbReference>
<dbReference type="PANTHER" id="PTHR47893:SF1">
    <property type="entry name" value="REGULATORY PROTEIN PCHR"/>
    <property type="match status" value="1"/>
</dbReference>
<reference evidence="5" key="1">
    <citation type="journal article" date="2020" name="mSystems">
        <title>Genome- and Community-Level Interaction Insights into Carbon Utilization and Element Cycling Functions of Hydrothermarchaeota in Hydrothermal Sediment.</title>
        <authorList>
            <person name="Zhou Z."/>
            <person name="Liu Y."/>
            <person name="Xu W."/>
            <person name="Pan J."/>
            <person name="Luo Z.H."/>
            <person name="Li M."/>
        </authorList>
    </citation>
    <scope>NUCLEOTIDE SEQUENCE [LARGE SCALE GENOMIC DNA]</scope>
    <source>
        <strain evidence="5">SpSt-418</strain>
    </source>
</reference>